<organism evidence="7 8">
    <name type="scientific">Wickerhamomyces pijperi</name>
    <name type="common">Yeast</name>
    <name type="synonym">Pichia pijperi</name>
    <dbReference type="NCBI Taxonomy" id="599730"/>
    <lineage>
        <taxon>Eukaryota</taxon>
        <taxon>Fungi</taxon>
        <taxon>Dikarya</taxon>
        <taxon>Ascomycota</taxon>
        <taxon>Saccharomycotina</taxon>
        <taxon>Saccharomycetes</taxon>
        <taxon>Phaffomycetales</taxon>
        <taxon>Wickerhamomycetaceae</taxon>
        <taxon>Wickerhamomyces</taxon>
    </lineage>
</organism>
<evidence type="ECO:0000256" key="6">
    <source>
        <dbReference type="SAM" id="Phobius"/>
    </source>
</evidence>
<reference evidence="7" key="1">
    <citation type="journal article" date="2021" name="Open Biol.">
        <title>Shared evolutionary footprints suggest mitochondrial oxidative damage underlies multiple complex I losses in fungi.</title>
        <authorList>
            <person name="Schikora-Tamarit M.A."/>
            <person name="Marcet-Houben M."/>
            <person name="Nosek J."/>
            <person name="Gabaldon T."/>
        </authorList>
    </citation>
    <scope>NUCLEOTIDE SEQUENCE</scope>
    <source>
        <strain evidence="7">CBS2887</strain>
    </source>
</reference>
<dbReference type="EMBL" id="JAEUBG010004184">
    <property type="protein sequence ID" value="KAH3681864.1"/>
    <property type="molecule type" value="Genomic_DNA"/>
</dbReference>
<dbReference type="GO" id="GO:0005741">
    <property type="term" value="C:mitochondrial outer membrane"/>
    <property type="evidence" value="ECO:0007669"/>
    <property type="project" value="TreeGrafter"/>
</dbReference>
<dbReference type="PANTHER" id="PTHR28234">
    <property type="entry name" value="NUCLEAR CONTROL OF ATPASE PROTEIN 2"/>
    <property type="match status" value="1"/>
</dbReference>
<dbReference type="OrthoDB" id="413313at2759"/>
<keyword evidence="4" id="KW-0496">Mitochondrion</keyword>
<evidence type="ECO:0000256" key="2">
    <source>
        <dbReference type="ARBA" id="ARBA00022692"/>
    </source>
</evidence>
<keyword evidence="5 6" id="KW-0472">Membrane</keyword>
<name>A0A9P8Q2X8_WICPI</name>
<evidence type="ECO:0000313" key="8">
    <source>
        <dbReference type="Proteomes" id="UP000774326"/>
    </source>
</evidence>
<gene>
    <name evidence="7" type="ORF">WICPIJ_007170</name>
</gene>
<keyword evidence="3 6" id="KW-1133">Transmembrane helix</keyword>
<comment type="subcellular location">
    <subcellularLocation>
        <location evidence="1">Mitochondrion membrane</location>
        <topology evidence="1">Multi-pass membrane protein</topology>
    </subcellularLocation>
</comment>
<keyword evidence="2 6" id="KW-0812">Transmembrane</keyword>
<proteinExistence type="predicted"/>
<evidence type="ECO:0008006" key="9">
    <source>
        <dbReference type="Google" id="ProtNLM"/>
    </source>
</evidence>
<dbReference type="InterPro" id="IPR013946">
    <property type="entry name" value="NCA2-like"/>
</dbReference>
<sequence>MSVSSVINDSLKDTIRYLDELSNSLISQLTEIYMLKDTSNIGSKIPLSPKLASDWAKISDTLLTTLNDIKALINANIPTNASGKSSPSDLSSRGNDSIKLKELVRILEPFSEGSLVAATIQGTAEPQRNDTFFQQEFDVIESIEHLIGLYALVAIHQVYAINLLKLTIALDDDYYYYETISNSNWQTALYSLQTLPLNVTFWMKKIYKDFSQNVNFTSNIPGGSVRPIGQYWTLYKDSFYNSLYKNLLTSENFKVFNASLTMNSIGVLGYKSFYKKPVSYVYFILRAPFISVVHDIEQRKTAIEQHRLRSATKVGALITNFPTMKDIDIAAPCFNDLVKPISDLVDPSFLSTLPHQEHSDSMLILYQLCHDLIPKAFQTEKSTIQETSKPSTLTRYWPSIFASLLYGPSTILSIVSSRDQIWQFVQKNLVDTVTGFYENWIVTPISNILSTIRHDDSYSEISITSKDSLDSDLNSLKRMVLDYIVDNPDSVKLDPNNTAVDYSKLSIPEIESLISKGDLTPIMKDYETGIKTPVKSLVMGNLTRNLLIQVQKGKVDGGLAINGIDKMLKSQELVFGFIAASPSLIILFYLGSCVKSYWEYQGAAWKSLESQKLIASKNMNNIERLLIQCQSDDDEPATDLDLANGLLLIEAISLRNQGSQILPRNRLSEWTRDINDLLTTKSFSVKTKTLNRMHHAYSRYM</sequence>
<protein>
    <recommendedName>
        <fullName evidence="9">Nuclear control of ATPase protein 2</fullName>
    </recommendedName>
</protein>
<evidence type="ECO:0000256" key="3">
    <source>
        <dbReference type="ARBA" id="ARBA00022989"/>
    </source>
</evidence>
<feature type="transmembrane region" description="Helical" evidence="6">
    <location>
        <begin position="573"/>
        <end position="591"/>
    </location>
</feature>
<reference evidence="7" key="2">
    <citation type="submission" date="2021-01" db="EMBL/GenBank/DDBJ databases">
        <authorList>
            <person name="Schikora-Tamarit M.A."/>
        </authorList>
    </citation>
    <scope>NUCLEOTIDE SEQUENCE</scope>
    <source>
        <strain evidence="7">CBS2887</strain>
    </source>
</reference>
<dbReference type="PANTHER" id="PTHR28234:SF1">
    <property type="entry name" value="NUCLEAR CONTROL OF ATPASE PROTEIN 2"/>
    <property type="match status" value="1"/>
</dbReference>
<keyword evidence="8" id="KW-1185">Reference proteome</keyword>
<dbReference type="Proteomes" id="UP000774326">
    <property type="component" value="Unassembled WGS sequence"/>
</dbReference>
<evidence type="ECO:0000256" key="5">
    <source>
        <dbReference type="ARBA" id="ARBA00023136"/>
    </source>
</evidence>
<dbReference type="AlphaFoldDB" id="A0A9P8Q2X8"/>
<evidence type="ECO:0000256" key="4">
    <source>
        <dbReference type="ARBA" id="ARBA00023128"/>
    </source>
</evidence>
<evidence type="ECO:0000313" key="7">
    <source>
        <dbReference type="EMBL" id="KAH3681864.1"/>
    </source>
</evidence>
<evidence type="ECO:0000256" key="1">
    <source>
        <dbReference type="ARBA" id="ARBA00004225"/>
    </source>
</evidence>
<dbReference type="Pfam" id="PF08637">
    <property type="entry name" value="NCA2"/>
    <property type="match status" value="1"/>
</dbReference>
<accession>A0A9P8Q2X8</accession>
<comment type="caution">
    <text evidence="7">The sequence shown here is derived from an EMBL/GenBank/DDBJ whole genome shotgun (WGS) entry which is preliminary data.</text>
</comment>